<dbReference type="VEuPathDB" id="FungiDB:NFIA_000700"/>
<evidence type="ECO:0000313" key="3">
    <source>
        <dbReference type="EMBL" id="EAW16726.1"/>
    </source>
</evidence>
<dbReference type="InterPro" id="IPR019819">
    <property type="entry name" value="Carboxylesterase_B_CS"/>
</dbReference>
<accession>A1DJ37</accession>
<feature type="signal peptide" evidence="1">
    <location>
        <begin position="1"/>
        <end position="22"/>
    </location>
</feature>
<dbReference type="Pfam" id="PF00135">
    <property type="entry name" value="COesterase"/>
    <property type="match status" value="1"/>
</dbReference>
<proteinExistence type="predicted"/>
<organism evidence="3 4">
    <name type="scientific">Neosartorya fischeri (strain ATCC 1020 / DSM 3700 / CBS 544.65 / FGSC A1164 / JCM 1740 / NRRL 181 / WB 181)</name>
    <name type="common">Aspergillus fischerianus</name>
    <dbReference type="NCBI Taxonomy" id="331117"/>
    <lineage>
        <taxon>Eukaryota</taxon>
        <taxon>Fungi</taxon>
        <taxon>Dikarya</taxon>
        <taxon>Ascomycota</taxon>
        <taxon>Pezizomycotina</taxon>
        <taxon>Eurotiomycetes</taxon>
        <taxon>Eurotiomycetidae</taxon>
        <taxon>Eurotiales</taxon>
        <taxon>Aspergillaceae</taxon>
        <taxon>Aspergillus</taxon>
        <taxon>Aspergillus subgen. Fumigati</taxon>
    </lineage>
</organism>
<reference evidence="4" key="1">
    <citation type="journal article" date="2008" name="PLoS Genet.">
        <title>Genomic islands in the pathogenic filamentous fungus Aspergillus fumigatus.</title>
        <authorList>
            <person name="Fedorova N.D."/>
            <person name="Khaldi N."/>
            <person name="Joardar V.S."/>
            <person name="Maiti R."/>
            <person name="Amedeo P."/>
            <person name="Anderson M.J."/>
            <person name="Crabtree J."/>
            <person name="Silva J.C."/>
            <person name="Badger J.H."/>
            <person name="Albarraq A."/>
            <person name="Angiuoli S."/>
            <person name="Bussey H."/>
            <person name="Bowyer P."/>
            <person name="Cotty P.J."/>
            <person name="Dyer P.S."/>
            <person name="Egan A."/>
            <person name="Galens K."/>
            <person name="Fraser-Liggett C.M."/>
            <person name="Haas B.J."/>
            <person name="Inman J.M."/>
            <person name="Kent R."/>
            <person name="Lemieux S."/>
            <person name="Malavazi I."/>
            <person name="Orvis J."/>
            <person name="Roemer T."/>
            <person name="Ronning C.M."/>
            <person name="Sundaram J.P."/>
            <person name="Sutton G."/>
            <person name="Turner G."/>
            <person name="Venter J.C."/>
            <person name="White O.R."/>
            <person name="Whitty B.R."/>
            <person name="Youngman P."/>
            <person name="Wolfe K.H."/>
            <person name="Goldman G.H."/>
            <person name="Wortman J.R."/>
            <person name="Jiang B."/>
            <person name="Denning D.W."/>
            <person name="Nierman W.C."/>
        </authorList>
    </citation>
    <scope>NUCLEOTIDE SEQUENCE [LARGE SCALE GENOMIC DNA]</scope>
    <source>
        <strain evidence="4">ATCC 1020 / DSM 3700 / CBS 544.65 / FGSC A1164 / JCM 1740 / NRRL 181 / WB 181</strain>
    </source>
</reference>
<evidence type="ECO:0000259" key="2">
    <source>
        <dbReference type="Pfam" id="PF00135"/>
    </source>
</evidence>
<dbReference type="OMA" id="GTTMENE"/>
<dbReference type="AlphaFoldDB" id="A1DJ37"/>
<dbReference type="InterPro" id="IPR050309">
    <property type="entry name" value="Type-B_Carboxylest/Lipase"/>
</dbReference>
<dbReference type="OrthoDB" id="408631at2759"/>
<dbReference type="PANTHER" id="PTHR11559">
    <property type="entry name" value="CARBOXYLESTERASE"/>
    <property type="match status" value="1"/>
</dbReference>
<feature type="chain" id="PRO_5002634179" evidence="1">
    <location>
        <begin position="23"/>
        <end position="576"/>
    </location>
</feature>
<dbReference type="GeneID" id="4585636"/>
<keyword evidence="4" id="KW-1185">Reference proteome</keyword>
<dbReference type="RefSeq" id="XP_001258623.1">
    <property type="nucleotide sequence ID" value="XM_001258622.1"/>
</dbReference>
<dbReference type="ESTHER" id="neofi-a1dj37">
    <property type="family name" value="Fungal_carboxylesterase_lipase"/>
</dbReference>
<dbReference type="KEGG" id="nfi:NFIA_000700"/>
<dbReference type="EMBL" id="DS027697">
    <property type="protein sequence ID" value="EAW16726.1"/>
    <property type="molecule type" value="Genomic_DNA"/>
</dbReference>
<dbReference type="PROSITE" id="PS00941">
    <property type="entry name" value="CARBOXYLESTERASE_B_2"/>
    <property type="match status" value="1"/>
</dbReference>
<name>A1DJ37_NEOFI</name>
<keyword evidence="1" id="KW-0732">Signal</keyword>
<protein>
    <submittedName>
        <fullName evidence="3">Carboxylesterase family protein</fullName>
    </submittedName>
</protein>
<dbReference type="eggNOG" id="KOG4389">
    <property type="taxonomic scope" value="Eukaryota"/>
</dbReference>
<feature type="domain" description="Carboxylesterase type B" evidence="2">
    <location>
        <begin position="45"/>
        <end position="531"/>
    </location>
</feature>
<dbReference type="SUPFAM" id="SSF53474">
    <property type="entry name" value="alpha/beta-Hydrolases"/>
    <property type="match status" value="1"/>
</dbReference>
<sequence length="576" mass="63586">MLIPCSFLTLIVLAIVSELASSANVGGTFERGHKLPLLKLPYGTWQAHQYNAEADVYVFRNIRYAAPPLGELRWSKPAPPEFIPGIQDGSYGHNCIPAPIPDQFFMPGVKDLTKNSAEDCLFLDVYVPGKVVRKRQRLIPVVVWIHGGGYVSGSKDQAIGTGYYDGTSLIQQADNNLIVVTINYRLGAFGFLVGEPLRTQGVFNAGLHDQRAALAWVQAYIHLLGGDPGSVSAWGQSAGGGSLMYHLIAEGGKLDPLFRRALLQSPSFAVNANLQVNYELFRDFAAAAQCPTEGEDALRCLRLANSTILTRANEEVYFGAPVPDGEYIRNPALFEYARGKLNALNPFNINKNSQATDKLWKRKLTIASGNTWKHIESVIVSHVIDEASLGLPNPIPEGQVEAFISNNLPPNATEQTKTIANLFESLYANSTQKEMLSALYNDILYTCNLRAVLKAYPSPAWAFQFSFLDGVVNGKHASDIPATWYNTKLQSGMKPLFGQFQRYITNHARTGNPNTPRSKKHELEYWPEVTGLEEDMPGNVFNMSNWGFDIIQDSQMPKSVCDAWNAALVEAVELNR</sequence>
<dbReference type="Proteomes" id="UP000006702">
    <property type="component" value="Unassembled WGS sequence"/>
</dbReference>
<gene>
    <name evidence="3" type="ORF">NFIA_000700</name>
</gene>
<evidence type="ECO:0000256" key="1">
    <source>
        <dbReference type="SAM" id="SignalP"/>
    </source>
</evidence>
<evidence type="ECO:0000313" key="4">
    <source>
        <dbReference type="Proteomes" id="UP000006702"/>
    </source>
</evidence>
<dbReference type="HOGENOM" id="CLU_006586_10_5_1"/>
<dbReference type="InterPro" id="IPR029058">
    <property type="entry name" value="AB_hydrolase_fold"/>
</dbReference>
<dbReference type="Gene3D" id="3.40.50.1820">
    <property type="entry name" value="alpha/beta hydrolase"/>
    <property type="match status" value="1"/>
</dbReference>
<dbReference type="InterPro" id="IPR002018">
    <property type="entry name" value="CarbesteraseB"/>
</dbReference>